<proteinExistence type="predicted"/>
<organism evidence="1">
    <name type="scientific">Tetraselmis sp. GSL018</name>
    <dbReference type="NCBI Taxonomy" id="582737"/>
    <lineage>
        <taxon>Eukaryota</taxon>
        <taxon>Viridiplantae</taxon>
        <taxon>Chlorophyta</taxon>
        <taxon>core chlorophytes</taxon>
        <taxon>Chlorodendrophyceae</taxon>
        <taxon>Chlorodendrales</taxon>
        <taxon>Chlorodendraceae</taxon>
        <taxon>Tetraselmis</taxon>
    </lineage>
</organism>
<dbReference type="EMBL" id="GBEZ01010565">
    <property type="protein sequence ID" value="JAC75124.1"/>
    <property type="molecule type" value="Transcribed_RNA"/>
</dbReference>
<name>A0A061RWM6_9CHLO</name>
<accession>A0A061RWM6</accession>
<reference evidence="1" key="1">
    <citation type="submission" date="2014-05" db="EMBL/GenBank/DDBJ databases">
        <title>The transcriptome of the halophilic microalga Tetraselmis sp. GSL018 isolated from the Great Salt Lake, Utah.</title>
        <authorList>
            <person name="Jinkerson R.E."/>
            <person name="D'Adamo S."/>
            <person name="Posewitz M.C."/>
        </authorList>
    </citation>
    <scope>NUCLEOTIDE SEQUENCE</scope>
    <source>
        <strain evidence="1">GSL018</strain>
    </source>
</reference>
<dbReference type="AlphaFoldDB" id="A0A061RWM6"/>
<gene>
    <name evidence="1" type="ORF">TSPGSL018_24014</name>
</gene>
<protein>
    <submittedName>
        <fullName evidence="1">Uncharacterized protein</fullName>
    </submittedName>
</protein>
<evidence type="ECO:0000313" key="1">
    <source>
        <dbReference type="EMBL" id="JAC75124.1"/>
    </source>
</evidence>
<sequence length="244" mass="26414">MASHGKLAELLADLEQRAKGVQDPGDAASGDQPVTERLRRVLWDLFRHYVRADKVFATGSSAPQPRLLSSLRLLCLALDKFRGVFYCKEKTTLPFYYSRVLELFLVPKLRTDFGTLLKTLEKLVAEAVLQQGEPLRLLLLGTVHLLRDLSEILKHVSHTTIPDGGRIALECFQDAGALSGEDPTATETCPELTITLRSAESASALAAACARSLSQMCDGATAAAASLVPLWLPGALGALLRFAS</sequence>
<feature type="non-terminal residue" evidence="1">
    <location>
        <position position="244"/>
    </location>
</feature>